<organism evidence="2 3">
    <name type="scientific">Holdemanella hominis</name>
    <dbReference type="NCBI Taxonomy" id="2764327"/>
    <lineage>
        <taxon>Bacteria</taxon>
        <taxon>Bacillati</taxon>
        <taxon>Bacillota</taxon>
        <taxon>Erysipelotrichia</taxon>
        <taxon>Erysipelotrichales</taxon>
        <taxon>Erysipelotrichaceae</taxon>
        <taxon>Holdemanella</taxon>
    </lineage>
</organism>
<gene>
    <name evidence="2" type="ORF">H8911_07365</name>
</gene>
<accession>A0ABR7KJE1</accession>
<dbReference type="InterPro" id="IPR017853">
    <property type="entry name" value="GH"/>
</dbReference>
<sequence>MSFPKNFYWGGATAANQYEGGWNEGGRGPAMTDVTTGATKDTPRYVTYKNADGTTGKMSMFGGTLPEGAEYACLDGYHYPNHIGTDFYHHYKEDIALFAQMGFKMFRMSISWPRIYPNGNDEKPNQEGLDFYRSVFEELHKYGIEPLVTISHYDDPLYMEEKLGGWQNRETIGLYEKYCHTIFEEYKDLVKYWLTFNEINSAIMAVSFIPNCPDEIAKKGYIKLHNQFVASAKVVKYAHEHYPQFKMGCMIAGMISYPLTCDPKDVLANQHHMQDSFYYCGDVQVRGAYPGFARKSWKKYNLDPGFFEQDKDVLKEGKVDFFSYSYYATSCETTHKEAKRDGAGNMSMGYKNEYIQYSEWGWGMDPDGLRYSLNELYDRYQVPLMVVENGLGAIDVFEDGKIHDPYRIDYMKAHVKAMKEAIEDGVDLIAYTPWGCIDLVSAGTGEMRKRYGFIYVDMDDEGKGTLNRYRKDSFYWYEKCIKSNGEDLD</sequence>
<dbReference type="InterPro" id="IPR033132">
    <property type="entry name" value="GH_1_N_CS"/>
</dbReference>
<dbReference type="PANTHER" id="PTHR10353:SF296">
    <property type="entry name" value="6-PHOSPHO-BETA-GLUCOSIDASE"/>
    <property type="match status" value="1"/>
</dbReference>
<dbReference type="PANTHER" id="PTHR10353">
    <property type="entry name" value="GLYCOSYL HYDROLASE"/>
    <property type="match status" value="1"/>
</dbReference>
<keyword evidence="2" id="KW-0378">Hydrolase</keyword>
<dbReference type="PROSITE" id="PS00653">
    <property type="entry name" value="GLYCOSYL_HYDROL_F1_2"/>
    <property type="match status" value="1"/>
</dbReference>
<dbReference type="EMBL" id="JACRWH010000028">
    <property type="protein sequence ID" value="MBC6012552.1"/>
    <property type="molecule type" value="Genomic_DNA"/>
</dbReference>
<evidence type="ECO:0000313" key="3">
    <source>
        <dbReference type="Proteomes" id="UP000649075"/>
    </source>
</evidence>
<evidence type="ECO:0000256" key="1">
    <source>
        <dbReference type="RuleBase" id="RU003690"/>
    </source>
</evidence>
<reference evidence="2 3" key="1">
    <citation type="submission" date="2020-08" db="EMBL/GenBank/DDBJ databases">
        <authorList>
            <person name="Liu C."/>
            <person name="Sun Q."/>
        </authorList>
    </citation>
    <scope>NUCLEOTIDE SEQUENCE [LARGE SCALE GENOMIC DNA]</scope>
    <source>
        <strain evidence="2 3">L34</strain>
    </source>
</reference>
<comment type="caution">
    <text evidence="2">The sequence shown here is derived from an EMBL/GenBank/DDBJ whole genome shotgun (WGS) entry which is preliminary data.</text>
</comment>
<comment type="similarity">
    <text evidence="1">Belongs to the glycosyl hydrolase 1 family.</text>
</comment>
<dbReference type="RefSeq" id="WP_186999197.1">
    <property type="nucleotide sequence ID" value="NZ_JACRWH010000028.1"/>
</dbReference>
<name>A0ABR7KJE1_9FIRM</name>
<keyword evidence="3" id="KW-1185">Reference proteome</keyword>
<dbReference type="Proteomes" id="UP000649075">
    <property type="component" value="Unassembled WGS sequence"/>
</dbReference>
<dbReference type="Pfam" id="PF00232">
    <property type="entry name" value="Glyco_hydro_1"/>
    <property type="match status" value="2"/>
</dbReference>
<dbReference type="PRINTS" id="PR00131">
    <property type="entry name" value="GLHYDRLASE1"/>
</dbReference>
<protein>
    <submittedName>
        <fullName evidence="2">Glycoside hydrolase family 1 protein</fullName>
    </submittedName>
</protein>
<dbReference type="GO" id="GO:0016787">
    <property type="term" value="F:hydrolase activity"/>
    <property type="evidence" value="ECO:0007669"/>
    <property type="project" value="UniProtKB-KW"/>
</dbReference>
<evidence type="ECO:0000313" key="2">
    <source>
        <dbReference type="EMBL" id="MBC6012552.1"/>
    </source>
</evidence>
<proteinExistence type="inferred from homology"/>
<dbReference type="SUPFAM" id="SSF51445">
    <property type="entry name" value="(Trans)glycosidases"/>
    <property type="match status" value="1"/>
</dbReference>
<dbReference type="InterPro" id="IPR001360">
    <property type="entry name" value="Glyco_hydro_1"/>
</dbReference>
<dbReference type="Gene3D" id="3.20.20.80">
    <property type="entry name" value="Glycosidases"/>
    <property type="match status" value="1"/>
</dbReference>